<organism evidence="4 5">
    <name type="scientific">Bernardetia litoralis (strain ATCC 23117 / DSM 6794 / NBRC 15988 / NCIMB 1366 / Fx l1 / Sio-4)</name>
    <name type="common">Flexibacter litoralis</name>
    <dbReference type="NCBI Taxonomy" id="880071"/>
    <lineage>
        <taxon>Bacteria</taxon>
        <taxon>Pseudomonadati</taxon>
        <taxon>Bacteroidota</taxon>
        <taxon>Cytophagia</taxon>
        <taxon>Cytophagales</taxon>
        <taxon>Bernardetiaceae</taxon>
        <taxon>Bernardetia</taxon>
    </lineage>
</organism>
<proteinExistence type="predicted"/>
<dbReference type="PROSITE" id="PS50112">
    <property type="entry name" value="PAS"/>
    <property type="match status" value="1"/>
</dbReference>
<dbReference type="GO" id="GO:0006355">
    <property type="term" value="P:regulation of DNA-templated transcription"/>
    <property type="evidence" value="ECO:0007669"/>
    <property type="project" value="InterPro"/>
</dbReference>
<evidence type="ECO:0000256" key="2">
    <source>
        <dbReference type="SAM" id="Phobius"/>
    </source>
</evidence>
<keyword evidence="2" id="KW-1133">Transmembrane helix</keyword>
<keyword evidence="2" id="KW-0472">Membrane</keyword>
<dbReference type="Pfam" id="PF00989">
    <property type="entry name" value="PAS"/>
    <property type="match status" value="1"/>
</dbReference>
<feature type="transmembrane region" description="Helical" evidence="2">
    <location>
        <begin position="186"/>
        <end position="205"/>
    </location>
</feature>
<dbReference type="Proteomes" id="UP000006054">
    <property type="component" value="Chromosome"/>
</dbReference>
<gene>
    <name evidence="4" type="ordered locus">Fleli_3854</name>
</gene>
<dbReference type="EMBL" id="CP003345">
    <property type="protein sequence ID" value="AFM06159.1"/>
    <property type="molecule type" value="Genomic_DNA"/>
</dbReference>
<evidence type="ECO:0000313" key="4">
    <source>
        <dbReference type="EMBL" id="AFM06159.1"/>
    </source>
</evidence>
<dbReference type="InterPro" id="IPR035965">
    <property type="entry name" value="PAS-like_dom_sf"/>
</dbReference>
<dbReference type="SMART" id="SM00091">
    <property type="entry name" value="PAS"/>
    <property type="match status" value="1"/>
</dbReference>
<keyword evidence="2" id="KW-0812">Transmembrane</keyword>
<dbReference type="OrthoDB" id="977452at2"/>
<dbReference type="RefSeq" id="WP_014799582.1">
    <property type="nucleotide sequence ID" value="NC_018018.1"/>
</dbReference>
<dbReference type="KEGG" id="fli:Fleli_3854"/>
<reference evidence="5" key="1">
    <citation type="submission" date="2012-06" db="EMBL/GenBank/DDBJ databases">
        <title>The complete genome of Flexibacter litoralis DSM 6794.</title>
        <authorList>
            <person name="Lucas S."/>
            <person name="Copeland A."/>
            <person name="Lapidus A."/>
            <person name="Glavina del Rio T."/>
            <person name="Dalin E."/>
            <person name="Tice H."/>
            <person name="Bruce D."/>
            <person name="Goodwin L."/>
            <person name="Pitluck S."/>
            <person name="Peters L."/>
            <person name="Ovchinnikova G."/>
            <person name="Lu M."/>
            <person name="Kyrpides N."/>
            <person name="Mavromatis K."/>
            <person name="Ivanova N."/>
            <person name="Brettin T."/>
            <person name="Detter J.C."/>
            <person name="Han C."/>
            <person name="Larimer F."/>
            <person name="Land M."/>
            <person name="Hauser L."/>
            <person name="Markowitz V."/>
            <person name="Cheng J.-F."/>
            <person name="Hugenholtz P."/>
            <person name="Woyke T."/>
            <person name="Wu D."/>
            <person name="Spring S."/>
            <person name="Lang E."/>
            <person name="Kopitz M."/>
            <person name="Brambilla E."/>
            <person name="Klenk H.-P."/>
            <person name="Eisen J.A."/>
        </authorList>
    </citation>
    <scope>NUCLEOTIDE SEQUENCE [LARGE SCALE GENOMIC DNA]</scope>
    <source>
        <strain evidence="5">ATCC 23117 / DSM 6794 / NBRC 15988 / NCIMB 1366 / Sio-4</strain>
    </source>
</reference>
<accession>I4AQC4</accession>
<dbReference type="SUPFAM" id="SSF55781">
    <property type="entry name" value="GAF domain-like"/>
    <property type="match status" value="1"/>
</dbReference>
<feature type="domain" description="PAS" evidence="3">
    <location>
        <begin position="513"/>
        <end position="558"/>
    </location>
</feature>
<dbReference type="NCBIfam" id="TIGR00229">
    <property type="entry name" value="sensory_box"/>
    <property type="match status" value="1"/>
</dbReference>
<dbReference type="eggNOG" id="COG2203">
    <property type="taxonomic scope" value="Bacteria"/>
</dbReference>
<feature type="transmembrane region" description="Helical" evidence="2">
    <location>
        <begin position="16"/>
        <end position="34"/>
    </location>
</feature>
<name>I4AQC4_BERLS</name>
<keyword evidence="5" id="KW-1185">Reference proteome</keyword>
<dbReference type="Gene3D" id="3.30.450.40">
    <property type="match status" value="1"/>
</dbReference>
<dbReference type="Gene3D" id="3.30.450.20">
    <property type="entry name" value="PAS domain"/>
    <property type="match status" value="1"/>
</dbReference>
<sequence length="638" mass="73316">MQKRFSLNTLTGTLQFSYILVTIMLGLTLLLVVWRGNSLFQEHEDLYKTRSMKYHASELRNSLNHSFMLLQLYAQYDTIPHAEEIYYKTAIYIFDEALVNFNTVQTLSKGEKEAVLEIKPIINQLNTKYNHLKKFSEKGDPLRNYLRIDMTGLVIRLNTSIDKFIIDEKNTEIEVRETLNSKIIKNNYFAIPLFIIIILITYFLGQRALRKVLEGLKLMYNYTESLSQGKIPDSVTILPNEFGKTLVCIRQLSQGLEEVKDFAQEVGKRNFEKNIDSFPIDSQFGEALHQMKISLEEVAKTEQERNWQNQGVVEMGEVIRKHTEDMQVLCDELLSNLVKYIEAQQGAIFLPSHQEKTLILRSSYAYGRKKIVEKEVRSDEGILGEVFQDAERVFLTDIPNNYTQISAGLGNAKPNCVLVVPLAAQEKVLGVLEIASFKVLTEVEIRLVERTAEILAASISSVANAEKMKNLLEKSNYSAQQMSAQEEELRQNTEELMATREELERQLIEIQGKVDEKDHIFENSNQAFAFVDASGRFLGLNYSFTQLLEFSREELLGNPISKFIPDLRGLNKHAKRDSEKVMYHVYKATTRGKKEISVLANITRLEVNKEIMFMIGMANIPSENELRQDKKVKENNLN</sequence>
<feature type="coiled-coil region" evidence="1">
    <location>
        <begin position="479"/>
        <end position="520"/>
    </location>
</feature>
<evidence type="ECO:0000259" key="3">
    <source>
        <dbReference type="PROSITE" id="PS50112"/>
    </source>
</evidence>
<protein>
    <submittedName>
        <fullName evidence="4">PAS domain S-box</fullName>
    </submittedName>
</protein>
<dbReference type="STRING" id="880071.Fleli_3854"/>
<dbReference type="CDD" id="cd00130">
    <property type="entry name" value="PAS"/>
    <property type="match status" value="1"/>
</dbReference>
<keyword evidence="1" id="KW-0175">Coiled coil</keyword>
<dbReference type="InterPro" id="IPR000014">
    <property type="entry name" value="PAS"/>
</dbReference>
<dbReference type="InterPro" id="IPR003018">
    <property type="entry name" value="GAF"/>
</dbReference>
<evidence type="ECO:0000256" key="1">
    <source>
        <dbReference type="SAM" id="Coils"/>
    </source>
</evidence>
<dbReference type="InterPro" id="IPR013767">
    <property type="entry name" value="PAS_fold"/>
</dbReference>
<dbReference type="SUPFAM" id="SSF55785">
    <property type="entry name" value="PYP-like sensor domain (PAS domain)"/>
    <property type="match status" value="1"/>
</dbReference>
<dbReference type="InterPro" id="IPR029016">
    <property type="entry name" value="GAF-like_dom_sf"/>
</dbReference>
<dbReference type="SMART" id="SM00065">
    <property type="entry name" value="GAF"/>
    <property type="match status" value="1"/>
</dbReference>
<dbReference type="AlphaFoldDB" id="I4AQC4"/>
<evidence type="ECO:0000313" key="5">
    <source>
        <dbReference type="Proteomes" id="UP000006054"/>
    </source>
</evidence>
<dbReference type="HOGENOM" id="CLU_428809_0_0_10"/>
<dbReference type="Pfam" id="PF13185">
    <property type="entry name" value="GAF_2"/>
    <property type="match status" value="1"/>
</dbReference>